<accession>A0A9D1ETP5</accession>
<dbReference type="Proteomes" id="UP000823935">
    <property type="component" value="Unassembled WGS sequence"/>
</dbReference>
<dbReference type="SUPFAM" id="SSF74650">
    <property type="entry name" value="Galactose mutarotase-like"/>
    <property type="match status" value="1"/>
</dbReference>
<protein>
    <submittedName>
        <fullName evidence="1">Uncharacterized protein</fullName>
    </submittedName>
</protein>
<organism evidence="1 2">
    <name type="scientific">Candidatus Limivivens intestinipullorum</name>
    <dbReference type="NCBI Taxonomy" id="2840858"/>
    <lineage>
        <taxon>Bacteria</taxon>
        <taxon>Bacillati</taxon>
        <taxon>Bacillota</taxon>
        <taxon>Clostridia</taxon>
        <taxon>Lachnospirales</taxon>
        <taxon>Lachnospiraceae</taxon>
        <taxon>Lachnospiraceae incertae sedis</taxon>
        <taxon>Candidatus Limivivens</taxon>
    </lineage>
</organism>
<gene>
    <name evidence="1" type="ORF">IAB44_10885</name>
</gene>
<dbReference type="GO" id="GO:0003824">
    <property type="term" value="F:catalytic activity"/>
    <property type="evidence" value="ECO:0007669"/>
    <property type="project" value="InterPro"/>
</dbReference>
<evidence type="ECO:0000313" key="1">
    <source>
        <dbReference type="EMBL" id="HIS32034.1"/>
    </source>
</evidence>
<dbReference type="InterPro" id="IPR011013">
    <property type="entry name" value="Gal_mutarotase_sf_dom"/>
</dbReference>
<sequence>MAQLDLRKARLAIDADVLASAALDRVARSLGEGEFTCSRPFVYYAVNPHPFRKCGTVYLPTDFWEDGKFDEGGFYVEDENGNILPSQRTFTMRGSMIACCVTLEAREKKTLRLIFSEDIPYKDSCVNQAMTKNGEFENETYRVQYGPGGIASIVYKAEGEELLDKNAPALGAPVYQIFPNGERGDAAGFGYSPRVKPPMEIHDPELLSFEMVERGEVFTHLKAAWRIKGAAEAITHYYFYTGVPKIMVTAEIAKDLVRDPEGMYVCLPFRAEGGEWVLDKAGAFFKPGEQLPDGCCDYYSVNRGMVLEGDRTGIAVNTLDSPMIMINGLKLWDYTKTADTSGPVYSWLSNNKWETNFRTQCAGYLESRYIIEIGTEAKNNGRQVLESNEWDILTIRA</sequence>
<proteinExistence type="predicted"/>
<reference evidence="1" key="2">
    <citation type="journal article" date="2021" name="PeerJ">
        <title>Extensive microbial diversity within the chicken gut microbiome revealed by metagenomics and culture.</title>
        <authorList>
            <person name="Gilroy R."/>
            <person name="Ravi A."/>
            <person name="Getino M."/>
            <person name="Pursley I."/>
            <person name="Horton D.L."/>
            <person name="Alikhan N.F."/>
            <person name="Baker D."/>
            <person name="Gharbi K."/>
            <person name="Hall N."/>
            <person name="Watson M."/>
            <person name="Adriaenssens E.M."/>
            <person name="Foster-Nyarko E."/>
            <person name="Jarju S."/>
            <person name="Secka A."/>
            <person name="Antonio M."/>
            <person name="Oren A."/>
            <person name="Chaudhuri R.R."/>
            <person name="La Ragione R."/>
            <person name="Hildebrand F."/>
            <person name="Pallen M.J."/>
        </authorList>
    </citation>
    <scope>NUCLEOTIDE SEQUENCE</scope>
    <source>
        <strain evidence="1">CHK190-19873</strain>
    </source>
</reference>
<dbReference type="GO" id="GO:0005975">
    <property type="term" value="P:carbohydrate metabolic process"/>
    <property type="evidence" value="ECO:0007669"/>
    <property type="project" value="InterPro"/>
</dbReference>
<dbReference type="AlphaFoldDB" id="A0A9D1ETP5"/>
<reference evidence="1" key="1">
    <citation type="submission" date="2020-10" db="EMBL/GenBank/DDBJ databases">
        <authorList>
            <person name="Gilroy R."/>
        </authorList>
    </citation>
    <scope>NUCLEOTIDE SEQUENCE</scope>
    <source>
        <strain evidence="1">CHK190-19873</strain>
    </source>
</reference>
<dbReference type="GO" id="GO:0030246">
    <property type="term" value="F:carbohydrate binding"/>
    <property type="evidence" value="ECO:0007669"/>
    <property type="project" value="InterPro"/>
</dbReference>
<dbReference type="EMBL" id="DVIQ01000066">
    <property type="protein sequence ID" value="HIS32034.1"/>
    <property type="molecule type" value="Genomic_DNA"/>
</dbReference>
<evidence type="ECO:0000313" key="2">
    <source>
        <dbReference type="Proteomes" id="UP000823935"/>
    </source>
</evidence>
<comment type="caution">
    <text evidence="1">The sequence shown here is derived from an EMBL/GenBank/DDBJ whole genome shotgun (WGS) entry which is preliminary data.</text>
</comment>
<name>A0A9D1ETP5_9FIRM</name>